<dbReference type="SUPFAM" id="SSF46785">
    <property type="entry name" value="Winged helix' DNA-binding domain"/>
    <property type="match status" value="1"/>
</dbReference>
<dbReference type="FunFam" id="1.10.10.10:FF:001336">
    <property type="entry name" value="Epithelium specific ets factor 3, ese3, putative"/>
    <property type="match status" value="1"/>
</dbReference>
<evidence type="ECO:0000256" key="1">
    <source>
        <dbReference type="ARBA" id="ARBA00005562"/>
    </source>
</evidence>
<feature type="compositionally biased region" description="Polar residues" evidence="4">
    <location>
        <begin position="137"/>
        <end position="146"/>
    </location>
</feature>
<evidence type="ECO:0000313" key="6">
    <source>
        <dbReference type="EMBL" id="KAK8385064.1"/>
    </source>
</evidence>
<proteinExistence type="inferred from homology"/>
<evidence type="ECO:0000259" key="5">
    <source>
        <dbReference type="PROSITE" id="PS50061"/>
    </source>
</evidence>
<dbReference type="InterPro" id="IPR046328">
    <property type="entry name" value="ETS_fam"/>
</dbReference>
<dbReference type="GO" id="GO:0030154">
    <property type="term" value="P:cell differentiation"/>
    <property type="evidence" value="ECO:0007669"/>
    <property type="project" value="TreeGrafter"/>
</dbReference>
<comment type="caution">
    <text evidence="6">The sequence shown here is derived from an EMBL/GenBank/DDBJ whole genome shotgun (WGS) entry which is preliminary data.</text>
</comment>
<dbReference type="Gene3D" id="1.10.10.10">
    <property type="entry name" value="Winged helix-like DNA-binding domain superfamily/Winged helix DNA-binding domain"/>
    <property type="match status" value="1"/>
</dbReference>
<dbReference type="Proteomes" id="UP001487740">
    <property type="component" value="Unassembled WGS sequence"/>
</dbReference>
<evidence type="ECO:0000313" key="7">
    <source>
        <dbReference type="Proteomes" id="UP001487740"/>
    </source>
</evidence>
<feature type="compositionally biased region" description="Pro residues" evidence="4">
    <location>
        <begin position="394"/>
        <end position="413"/>
    </location>
</feature>
<feature type="domain" description="ETS" evidence="5">
    <location>
        <begin position="295"/>
        <end position="377"/>
    </location>
</feature>
<feature type="region of interest" description="Disordered" evidence="4">
    <location>
        <begin position="384"/>
        <end position="419"/>
    </location>
</feature>
<evidence type="ECO:0000256" key="4">
    <source>
        <dbReference type="SAM" id="MobiDB-lite"/>
    </source>
</evidence>
<dbReference type="PRINTS" id="PR00454">
    <property type="entry name" value="ETSDOMAIN"/>
</dbReference>
<dbReference type="Pfam" id="PF00178">
    <property type="entry name" value="Ets"/>
    <property type="match status" value="1"/>
</dbReference>
<dbReference type="InterPro" id="IPR013761">
    <property type="entry name" value="SAM/pointed_sf"/>
</dbReference>
<feature type="compositionally biased region" description="Basic and acidic residues" evidence="4">
    <location>
        <begin position="263"/>
        <end position="273"/>
    </location>
</feature>
<dbReference type="InterPro" id="IPR036390">
    <property type="entry name" value="WH_DNA-bd_sf"/>
</dbReference>
<dbReference type="GO" id="GO:0043565">
    <property type="term" value="F:sequence-specific DNA binding"/>
    <property type="evidence" value="ECO:0007669"/>
    <property type="project" value="InterPro"/>
</dbReference>
<feature type="region of interest" description="Disordered" evidence="4">
    <location>
        <begin position="202"/>
        <end position="291"/>
    </location>
</feature>
<dbReference type="InterPro" id="IPR000418">
    <property type="entry name" value="Ets_dom"/>
</dbReference>
<dbReference type="EMBL" id="JARAKH010000033">
    <property type="protein sequence ID" value="KAK8385064.1"/>
    <property type="molecule type" value="Genomic_DNA"/>
</dbReference>
<name>A0AAW0TC35_SCYPA</name>
<reference evidence="6 7" key="1">
    <citation type="submission" date="2023-03" db="EMBL/GenBank/DDBJ databases">
        <title>High-quality genome of Scylla paramamosain provides insights in environmental adaptation.</title>
        <authorList>
            <person name="Zhang L."/>
        </authorList>
    </citation>
    <scope>NUCLEOTIDE SEQUENCE [LARGE SCALE GENOMIC DNA]</scope>
    <source>
        <strain evidence="6">LZ_2023a</strain>
        <tissue evidence="6">Muscle</tissue>
    </source>
</reference>
<dbReference type="GO" id="GO:0005634">
    <property type="term" value="C:nucleus"/>
    <property type="evidence" value="ECO:0007669"/>
    <property type="project" value="UniProtKB-SubCell"/>
</dbReference>
<dbReference type="PANTHER" id="PTHR11849">
    <property type="entry name" value="ETS"/>
    <property type="match status" value="1"/>
</dbReference>
<comment type="similarity">
    <text evidence="1 3">Belongs to the ETS family.</text>
</comment>
<dbReference type="PANTHER" id="PTHR11849:SF190">
    <property type="entry name" value="ETS-DOMAIN PROTEIN"/>
    <property type="match status" value="1"/>
</dbReference>
<dbReference type="Gene3D" id="1.10.150.50">
    <property type="entry name" value="Transcription Factor, Ets-1"/>
    <property type="match status" value="1"/>
</dbReference>
<dbReference type="AlphaFoldDB" id="A0AAW0TC35"/>
<protein>
    <recommendedName>
        <fullName evidence="5">ETS domain-containing protein</fullName>
    </recommendedName>
</protein>
<keyword evidence="3" id="KW-0539">Nucleus</keyword>
<dbReference type="GO" id="GO:0000981">
    <property type="term" value="F:DNA-binding transcription factor activity, RNA polymerase II-specific"/>
    <property type="evidence" value="ECO:0007669"/>
    <property type="project" value="TreeGrafter"/>
</dbReference>
<feature type="region of interest" description="Disordered" evidence="4">
    <location>
        <begin position="490"/>
        <end position="518"/>
    </location>
</feature>
<keyword evidence="2 3" id="KW-0238">DNA-binding</keyword>
<dbReference type="SMART" id="SM00413">
    <property type="entry name" value="ETS"/>
    <property type="match status" value="1"/>
</dbReference>
<dbReference type="PROSITE" id="PS50061">
    <property type="entry name" value="ETS_DOMAIN_3"/>
    <property type="match status" value="1"/>
</dbReference>
<sequence length="518" mass="59159">MMWVGSVYGEMKEVIVEDIAVYGVDGPIMLSEEQVKRPYQDAFPRIEPTVSNKTVHLNTIEQGSNEYLSKPVSRWSSDDVVNFLIDTHRQNDYNFSVMNGIDGPQLVRQTREFFISFSAEYGEDLYNEVQRRVLQERATSNTSTHYPASLSSTTTTTTSPSVLQRPFFLTASPHSLHHLTPQPSVICDAQARYELVIEPPAESARFPRDQGSHSIYNRTPTAALKSAPPPLVALDRREERQEGVREREAGRSGASGGEQSQVIKEEVVVEPPKKRGPGRPKKPESELKKKKKKTGRLWEFIRNLLLNPDTCPSLVKWENPEEGLFRFIDGEKVAKRWGERKGNTEMNYEKLSRAMRYYYKTHIFEAVIGRRLVYKFGKKASGWRTSNPNFVNPPENPSLQEPPPAPPQPPPPPPHHRHHYNEQLRTDIKPETSQGDLVLSPPHHHLHLHHYTDAQLLMPDMKAKINSVDMMSSPPVPPPAHHFKEEYLSSPHTQDTKSHHHHPLSLTLHHTPHLHHHT</sequence>
<keyword evidence="7" id="KW-1185">Reference proteome</keyword>
<gene>
    <name evidence="6" type="ORF">O3P69_012096</name>
</gene>
<dbReference type="SUPFAM" id="SSF47769">
    <property type="entry name" value="SAM/Pointed domain"/>
    <property type="match status" value="1"/>
</dbReference>
<evidence type="ECO:0000256" key="2">
    <source>
        <dbReference type="ARBA" id="ARBA00023125"/>
    </source>
</evidence>
<dbReference type="InterPro" id="IPR036388">
    <property type="entry name" value="WH-like_DNA-bd_sf"/>
</dbReference>
<feature type="region of interest" description="Disordered" evidence="4">
    <location>
        <begin position="137"/>
        <end position="158"/>
    </location>
</feature>
<accession>A0AAW0TC35</accession>
<feature type="compositionally biased region" description="Low complexity" evidence="4">
    <location>
        <begin position="149"/>
        <end position="158"/>
    </location>
</feature>
<feature type="compositionally biased region" description="Basic and acidic residues" evidence="4">
    <location>
        <begin position="234"/>
        <end position="250"/>
    </location>
</feature>
<evidence type="ECO:0000256" key="3">
    <source>
        <dbReference type="RuleBase" id="RU004019"/>
    </source>
</evidence>
<organism evidence="6 7">
    <name type="scientific">Scylla paramamosain</name>
    <name type="common">Mud crab</name>
    <dbReference type="NCBI Taxonomy" id="85552"/>
    <lineage>
        <taxon>Eukaryota</taxon>
        <taxon>Metazoa</taxon>
        <taxon>Ecdysozoa</taxon>
        <taxon>Arthropoda</taxon>
        <taxon>Crustacea</taxon>
        <taxon>Multicrustacea</taxon>
        <taxon>Malacostraca</taxon>
        <taxon>Eumalacostraca</taxon>
        <taxon>Eucarida</taxon>
        <taxon>Decapoda</taxon>
        <taxon>Pleocyemata</taxon>
        <taxon>Brachyura</taxon>
        <taxon>Eubrachyura</taxon>
        <taxon>Portunoidea</taxon>
        <taxon>Portunidae</taxon>
        <taxon>Portuninae</taxon>
        <taxon>Scylla</taxon>
    </lineage>
</organism>
<comment type="subcellular location">
    <subcellularLocation>
        <location evidence="3">Nucleus</location>
    </subcellularLocation>
</comment>